<comment type="caution">
    <text evidence="2">The sequence shown here is derived from an EMBL/GenBank/DDBJ whole genome shotgun (WGS) entry which is preliminary data.</text>
</comment>
<dbReference type="RefSeq" id="WP_231010152.1">
    <property type="nucleotide sequence ID" value="NZ_BAAAEW010000047.1"/>
</dbReference>
<evidence type="ECO:0000313" key="2">
    <source>
        <dbReference type="EMBL" id="GAA0769043.1"/>
    </source>
</evidence>
<feature type="transmembrane region" description="Helical" evidence="1">
    <location>
        <begin position="52"/>
        <end position="69"/>
    </location>
</feature>
<reference evidence="3" key="1">
    <citation type="journal article" date="2019" name="Int. J. Syst. Evol. Microbiol.">
        <title>The Global Catalogue of Microorganisms (GCM) 10K type strain sequencing project: providing services to taxonomists for standard genome sequencing and annotation.</title>
        <authorList>
            <consortium name="The Broad Institute Genomics Platform"/>
            <consortium name="The Broad Institute Genome Sequencing Center for Infectious Disease"/>
            <person name="Wu L."/>
            <person name="Ma J."/>
        </authorList>
    </citation>
    <scope>NUCLEOTIDE SEQUENCE [LARGE SCALE GENOMIC DNA]</scope>
    <source>
        <strain evidence="3">JCM 15503</strain>
    </source>
</reference>
<gene>
    <name evidence="2" type="ORF">GCM10009107_59450</name>
</gene>
<dbReference type="EMBL" id="BAAAEW010000047">
    <property type="protein sequence ID" value="GAA0769043.1"/>
    <property type="molecule type" value="Genomic_DNA"/>
</dbReference>
<evidence type="ECO:0000256" key="1">
    <source>
        <dbReference type="SAM" id="Phobius"/>
    </source>
</evidence>
<keyword evidence="1" id="KW-1133">Transmembrane helix</keyword>
<sequence length="70" mass="7444">MTTAAAPIAARLPHDQSAALGRHLQQCEQARGPWFVAAQVAERLHSLVAPRFATTVALLALGLTLAGGWW</sequence>
<dbReference type="Proteomes" id="UP001500279">
    <property type="component" value="Unassembled WGS sequence"/>
</dbReference>
<name>A0ABP3VTN9_9BURK</name>
<keyword evidence="1" id="KW-0812">Transmembrane</keyword>
<organism evidence="2 3">
    <name type="scientific">Ideonella azotifigens</name>
    <dbReference type="NCBI Taxonomy" id="513160"/>
    <lineage>
        <taxon>Bacteria</taxon>
        <taxon>Pseudomonadati</taxon>
        <taxon>Pseudomonadota</taxon>
        <taxon>Betaproteobacteria</taxon>
        <taxon>Burkholderiales</taxon>
        <taxon>Sphaerotilaceae</taxon>
        <taxon>Ideonella</taxon>
    </lineage>
</organism>
<accession>A0ABP3VTN9</accession>
<evidence type="ECO:0000313" key="3">
    <source>
        <dbReference type="Proteomes" id="UP001500279"/>
    </source>
</evidence>
<protein>
    <submittedName>
        <fullName evidence="2">Uncharacterized protein</fullName>
    </submittedName>
</protein>
<keyword evidence="1" id="KW-0472">Membrane</keyword>
<keyword evidence="3" id="KW-1185">Reference proteome</keyword>
<proteinExistence type="predicted"/>